<dbReference type="PANTHER" id="PTHR46268:SF15">
    <property type="entry name" value="UNIVERSAL STRESS PROTEIN HP_0031"/>
    <property type="match status" value="1"/>
</dbReference>
<comment type="similarity">
    <text evidence="1">Belongs to the universal stress protein A family.</text>
</comment>
<name>A0A840A6G4_9PROT</name>
<dbReference type="InterPro" id="IPR006016">
    <property type="entry name" value="UspA"/>
</dbReference>
<evidence type="ECO:0000259" key="2">
    <source>
        <dbReference type="Pfam" id="PF00582"/>
    </source>
</evidence>
<keyword evidence="4" id="KW-1185">Reference proteome</keyword>
<sequence>MALKEILLHLDAAAPAAARLDLAAGIARRSGAHLVGLHMLDLAVPIMAGDVGGGAALAGLMEEMRGEAVAEAERVQAMFEERLARDGISGEWRLLEGATVPLLAENGRYADLIILGQTDPDVPRPGGRALIEAALFETGRPVLVVPYAAAPAGPMRHALIAWNASREASRAVHDALPLLKLMERVTVLVVEPEATPDTHGQEPGADIARHLARHGLKVEVQRAVAPDISVADVILNTMAEQSADLLVMGGYGHSRLREFMLGGATRSLLGAMTAPVLMAH</sequence>
<accession>A0A840A6G4</accession>
<dbReference type="CDD" id="cd00293">
    <property type="entry name" value="USP-like"/>
    <property type="match status" value="1"/>
</dbReference>
<feature type="domain" description="UspA" evidence="2">
    <location>
        <begin position="156"/>
        <end position="279"/>
    </location>
</feature>
<dbReference type="RefSeq" id="WP_184382561.1">
    <property type="nucleotide sequence ID" value="NZ_JACIDJ010000001.1"/>
</dbReference>
<dbReference type="PANTHER" id="PTHR46268">
    <property type="entry name" value="STRESS RESPONSE PROTEIN NHAX"/>
    <property type="match status" value="1"/>
</dbReference>
<evidence type="ECO:0000313" key="4">
    <source>
        <dbReference type="Proteomes" id="UP000553193"/>
    </source>
</evidence>
<evidence type="ECO:0000256" key="1">
    <source>
        <dbReference type="ARBA" id="ARBA00008791"/>
    </source>
</evidence>
<dbReference type="AlphaFoldDB" id="A0A840A6G4"/>
<organism evidence="3 4">
    <name type="scientific">Roseococcus suduntuyensis</name>
    <dbReference type="NCBI Taxonomy" id="455361"/>
    <lineage>
        <taxon>Bacteria</taxon>
        <taxon>Pseudomonadati</taxon>
        <taxon>Pseudomonadota</taxon>
        <taxon>Alphaproteobacteria</taxon>
        <taxon>Acetobacterales</taxon>
        <taxon>Roseomonadaceae</taxon>
        <taxon>Roseococcus</taxon>
    </lineage>
</organism>
<gene>
    <name evidence="3" type="ORF">GGQ83_001034</name>
</gene>
<dbReference type="EMBL" id="JACIDJ010000001">
    <property type="protein sequence ID" value="MBB3897608.1"/>
    <property type="molecule type" value="Genomic_DNA"/>
</dbReference>
<evidence type="ECO:0000313" key="3">
    <source>
        <dbReference type="EMBL" id="MBB3897608.1"/>
    </source>
</evidence>
<dbReference type="Pfam" id="PF00582">
    <property type="entry name" value="Usp"/>
    <property type="match status" value="1"/>
</dbReference>
<dbReference type="Proteomes" id="UP000553193">
    <property type="component" value="Unassembled WGS sequence"/>
</dbReference>
<dbReference type="PRINTS" id="PR01438">
    <property type="entry name" value="UNVRSLSTRESS"/>
</dbReference>
<dbReference type="InterPro" id="IPR006015">
    <property type="entry name" value="Universal_stress_UspA"/>
</dbReference>
<dbReference type="Gene3D" id="3.40.50.12370">
    <property type="match status" value="1"/>
</dbReference>
<proteinExistence type="inferred from homology"/>
<reference evidence="3 4" key="1">
    <citation type="submission" date="2020-08" db="EMBL/GenBank/DDBJ databases">
        <title>Genomic Encyclopedia of Type Strains, Phase IV (KMG-IV): sequencing the most valuable type-strain genomes for metagenomic binning, comparative biology and taxonomic classification.</title>
        <authorList>
            <person name="Goeker M."/>
        </authorList>
    </citation>
    <scope>NUCLEOTIDE SEQUENCE [LARGE SCALE GENOMIC DNA]</scope>
    <source>
        <strain evidence="3 4">DSM 19979</strain>
    </source>
</reference>
<protein>
    <submittedName>
        <fullName evidence="3">Nucleotide-binding universal stress UspA family protein</fullName>
    </submittedName>
</protein>
<dbReference type="SUPFAM" id="SSF52402">
    <property type="entry name" value="Adenine nucleotide alpha hydrolases-like"/>
    <property type="match status" value="2"/>
</dbReference>
<comment type="caution">
    <text evidence="3">The sequence shown here is derived from an EMBL/GenBank/DDBJ whole genome shotgun (WGS) entry which is preliminary data.</text>
</comment>